<feature type="domain" description="Prenyltransferase alpha-alpha toroid" evidence="2">
    <location>
        <begin position="3"/>
        <end position="72"/>
    </location>
</feature>
<dbReference type="eggNOG" id="arCOG04438">
    <property type="taxonomic scope" value="Archaea"/>
</dbReference>
<feature type="domain" description="Prenyltransferase alpha-alpha toroid" evidence="2">
    <location>
        <begin position="132"/>
        <end position="273"/>
    </location>
</feature>
<dbReference type="InParanoid" id="Q2FQ78"/>
<dbReference type="Pfam" id="PF00432">
    <property type="entry name" value="Prenyltrans"/>
    <property type="match status" value="2"/>
</dbReference>
<sequence>MLSEGEKEKTIRYISDRRCQSGGYCFYQLDEPNLSDTWYALGCLEVLQAAFSDNLTQEYLSRFVNQTRGLSGLYRLWYLFWSFRYLKRTIPEQLIAHLLACPVPTIFHSGTIESASLFEPLYCYVILCEEAGIQHSESERKKIQEEVLRWQHPSGGFGRDKATLIETRHAVAILQGFHIETDAERIYSFLTRCIDEQSGFVNVPSSHPGYLEHLDAGIALAKLLSRPVPNRYQCLLYLDKCRNTNGGYARSGFGGNSTLEYTWYAIRSLCGLHNKTGWNW</sequence>
<dbReference type="STRING" id="323259.Mhun_1093"/>
<dbReference type="HOGENOM" id="CLU_085650_0_0_2"/>
<evidence type="ECO:0000256" key="1">
    <source>
        <dbReference type="ARBA" id="ARBA00022737"/>
    </source>
</evidence>
<evidence type="ECO:0000313" key="4">
    <source>
        <dbReference type="Proteomes" id="UP000001941"/>
    </source>
</evidence>
<dbReference type="EnsemblBacteria" id="ABD40842">
    <property type="protein sequence ID" value="ABD40842"/>
    <property type="gene ID" value="Mhun_1093"/>
</dbReference>
<dbReference type="AlphaFoldDB" id="Q2FQ78"/>
<dbReference type="PIRSF" id="PIRSF016175">
    <property type="entry name" value="UCP016175"/>
    <property type="match status" value="1"/>
</dbReference>
<dbReference type="InterPro" id="IPR016648">
    <property type="entry name" value="UCP016175_prenyltrans-rel"/>
</dbReference>
<gene>
    <name evidence="3" type="ordered locus">Mhun_1093</name>
</gene>
<evidence type="ECO:0000259" key="2">
    <source>
        <dbReference type="Pfam" id="PF00432"/>
    </source>
</evidence>
<dbReference type="Proteomes" id="UP000001941">
    <property type="component" value="Chromosome"/>
</dbReference>
<dbReference type="EMBL" id="CP000254">
    <property type="protein sequence ID" value="ABD40842.1"/>
    <property type="molecule type" value="Genomic_DNA"/>
</dbReference>
<dbReference type="GeneID" id="3922233"/>
<name>Q2FQ78_METHJ</name>
<reference evidence="4" key="1">
    <citation type="journal article" date="2016" name="Stand. Genomic Sci.">
        <title>Complete genome sequence of Methanospirillum hungatei type strain JF1.</title>
        <authorList>
            <person name="Gunsalus R.P."/>
            <person name="Cook L.E."/>
            <person name="Crable B."/>
            <person name="Rohlin L."/>
            <person name="McDonald E."/>
            <person name="Mouttaki H."/>
            <person name="Sieber J.R."/>
            <person name="Poweleit N."/>
            <person name="Zhou H."/>
            <person name="Lapidus A.L."/>
            <person name="Daligault H.E."/>
            <person name="Land M."/>
            <person name="Gilna P."/>
            <person name="Ivanova N."/>
            <person name="Kyrpides N."/>
            <person name="Culley D.E."/>
            <person name="McInerney M.J."/>
        </authorList>
    </citation>
    <scope>NUCLEOTIDE SEQUENCE [LARGE SCALE GENOMIC DNA]</scope>
    <source>
        <strain evidence="4">ATCC 27890 / DSM 864 / NBRC 100397 / JF-1</strain>
    </source>
</reference>
<accession>Q2FQ78</accession>
<keyword evidence="1" id="KW-0677">Repeat</keyword>
<dbReference type="RefSeq" id="WP_011448120.1">
    <property type="nucleotide sequence ID" value="NC_007796.1"/>
</dbReference>
<dbReference type="InterPro" id="IPR001330">
    <property type="entry name" value="Prenyltrans"/>
</dbReference>
<dbReference type="OrthoDB" id="84819at2157"/>
<evidence type="ECO:0000313" key="3">
    <source>
        <dbReference type="EMBL" id="ABD40842.1"/>
    </source>
</evidence>
<proteinExistence type="predicted"/>
<dbReference type="InterPro" id="IPR008930">
    <property type="entry name" value="Terpenoid_cyclase/PrenylTrfase"/>
</dbReference>
<dbReference type="SUPFAM" id="SSF48239">
    <property type="entry name" value="Terpenoid cyclases/Protein prenyltransferases"/>
    <property type="match status" value="1"/>
</dbReference>
<dbReference type="KEGG" id="mhu:Mhun_1093"/>
<organism evidence="3 4">
    <name type="scientific">Methanospirillum hungatei JF-1 (strain ATCC 27890 / DSM 864 / NBRC 100397 / JF-1)</name>
    <dbReference type="NCBI Taxonomy" id="323259"/>
    <lineage>
        <taxon>Archaea</taxon>
        <taxon>Methanobacteriati</taxon>
        <taxon>Methanobacteriota</taxon>
        <taxon>Stenosarchaea group</taxon>
        <taxon>Methanomicrobia</taxon>
        <taxon>Methanomicrobiales</taxon>
        <taxon>Methanospirillaceae</taxon>
        <taxon>Methanospirillum</taxon>
    </lineage>
</organism>
<protein>
    <recommendedName>
        <fullName evidence="2">Prenyltransferase alpha-alpha toroid domain-containing protein</fullName>
    </recommendedName>
</protein>
<dbReference type="Gene3D" id="1.50.10.20">
    <property type="match status" value="1"/>
</dbReference>
<keyword evidence="4" id="KW-1185">Reference proteome</keyword>
<dbReference type="GO" id="GO:0003824">
    <property type="term" value="F:catalytic activity"/>
    <property type="evidence" value="ECO:0007669"/>
    <property type="project" value="InterPro"/>
</dbReference>